<dbReference type="EMBL" id="WJNH01000005">
    <property type="protein sequence ID" value="MRG86685.1"/>
    <property type="molecule type" value="Genomic_DNA"/>
</dbReference>
<dbReference type="GO" id="GO:0071555">
    <property type="term" value="P:cell wall organization"/>
    <property type="evidence" value="ECO:0007669"/>
    <property type="project" value="UniProtKB-KW"/>
</dbReference>
<dbReference type="GO" id="GO:0009252">
    <property type="term" value="P:peptidoglycan biosynthetic process"/>
    <property type="evidence" value="ECO:0007669"/>
    <property type="project" value="UniProtKB-UniRule"/>
</dbReference>
<organism evidence="8 9">
    <name type="scientific">Salinibacillus xinjiangensis</name>
    <dbReference type="NCBI Taxonomy" id="1229268"/>
    <lineage>
        <taxon>Bacteria</taxon>
        <taxon>Bacillati</taxon>
        <taxon>Bacillota</taxon>
        <taxon>Bacilli</taxon>
        <taxon>Bacillales</taxon>
        <taxon>Bacillaceae</taxon>
        <taxon>Salinibacillus</taxon>
    </lineage>
</organism>
<dbReference type="CDD" id="cd08010">
    <property type="entry name" value="MltG_like"/>
    <property type="match status" value="1"/>
</dbReference>
<proteinExistence type="inferred from homology"/>
<evidence type="ECO:0000256" key="7">
    <source>
        <dbReference type="HAMAP-Rule" id="MF_02065"/>
    </source>
</evidence>
<sequence>MSTSNQDDQQKKKIKNRYEEARTVRRVVLIVLAIILVILTAVGVSGYYYVKSALEPVAPNSDEVKNVEIPLGSTVSRIGSILEQENIINNGTVFRYYVKFKNEADFQAGEYELSPSMTLDEIIESLKTGSVMEEAVVRVTIPEGKTIEEMASIFANHTSVKEEEFLERVNDREYVKSLIELYPVLTEDILKDDIRYYLEGYLFAATYDFFTEDPTPEQIIEKMLDKTEEVVLQYMDQFEKYELTIHEAVTMASLVENEAREYKDRRLIAGVFYNRMEEGMPLQTDPTVLYALGEHKDRVLNDYLKIDSPYNTYMYADLPIGPISNFAENALQAVVEPKDSNYLYFLAASDDGTIYYSETNAEHNRKREKYIHH</sequence>
<keyword evidence="6 7" id="KW-0961">Cell wall biogenesis/degradation</keyword>
<comment type="function">
    <text evidence="7">Functions as a peptidoglycan terminase that cleaves nascent peptidoglycan strands endolytically to terminate their elongation.</text>
</comment>
<name>A0A6G1X701_9BACI</name>
<dbReference type="NCBIfam" id="TIGR00247">
    <property type="entry name" value="endolytic transglycosylase MltG"/>
    <property type="match status" value="1"/>
</dbReference>
<dbReference type="GO" id="GO:0008932">
    <property type="term" value="F:lytic endotransglycosylase activity"/>
    <property type="evidence" value="ECO:0007669"/>
    <property type="project" value="UniProtKB-UniRule"/>
</dbReference>
<comment type="caution">
    <text evidence="8">The sequence shown here is derived from an EMBL/GenBank/DDBJ whole genome shotgun (WGS) entry which is preliminary data.</text>
</comment>
<dbReference type="RefSeq" id="WP_153728573.1">
    <property type="nucleotide sequence ID" value="NZ_WJNH01000005.1"/>
</dbReference>
<accession>A0A6G1X701</accession>
<keyword evidence="2 7" id="KW-0812">Transmembrane</keyword>
<evidence type="ECO:0000256" key="6">
    <source>
        <dbReference type="ARBA" id="ARBA00023316"/>
    </source>
</evidence>
<dbReference type="Proteomes" id="UP000480185">
    <property type="component" value="Unassembled WGS sequence"/>
</dbReference>
<keyword evidence="5 7" id="KW-0456">Lyase</keyword>
<dbReference type="PANTHER" id="PTHR30518:SF2">
    <property type="entry name" value="ENDOLYTIC MUREIN TRANSGLYCOSYLASE"/>
    <property type="match status" value="1"/>
</dbReference>
<feature type="site" description="Important for catalytic activity" evidence="7">
    <location>
        <position position="258"/>
    </location>
</feature>
<keyword evidence="3 7" id="KW-1133">Transmembrane helix</keyword>
<evidence type="ECO:0000313" key="8">
    <source>
        <dbReference type="EMBL" id="MRG86685.1"/>
    </source>
</evidence>
<evidence type="ECO:0000256" key="4">
    <source>
        <dbReference type="ARBA" id="ARBA00023136"/>
    </source>
</evidence>
<gene>
    <name evidence="7 8" type="primary">mltG</name>
    <name evidence="8" type="ORF">GH754_10135</name>
</gene>
<dbReference type="GO" id="GO:0005886">
    <property type="term" value="C:plasma membrane"/>
    <property type="evidence" value="ECO:0007669"/>
    <property type="project" value="UniProtKB-SubCell"/>
</dbReference>
<dbReference type="HAMAP" id="MF_02065">
    <property type="entry name" value="MltG"/>
    <property type="match status" value="1"/>
</dbReference>
<feature type="transmembrane region" description="Helical" evidence="7">
    <location>
        <begin position="27"/>
        <end position="50"/>
    </location>
</feature>
<dbReference type="Pfam" id="PF02618">
    <property type="entry name" value="YceG"/>
    <property type="match status" value="1"/>
</dbReference>
<reference evidence="8 9" key="1">
    <citation type="submission" date="2019-11" db="EMBL/GenBank/DDBJ databases">
        <authorList>
            <person name="Li J."/>
        </authorList>
    </citation>
    <scope>NUCLEOTIDE SEQUENCE [LARGE SCALE GENOMIC DNA]</scope>
    <source>
        <strain evidence="8 9">J4</strain>
    </source>
</reference>
<evidence type="ECO:0000313" key="9">
    <source>
        <dbReference type="Proteomes" id="UP000480185"/>
    </source>
</evidence>
<dbReference type="OrthoDB" id="9814591at2"/>
<dbReference type="PANTHER" id="PTHR30518">
    <property type="entry name" value="ENDOLYTIC MUREIN TRANSGLYCOSYLASE"/>
    <property type="match status" value="1"/>
</dbReference>
<dbReference type="AlphaFoldDB" id="A0A6G1X701"/>
<evidence type="ECO:0000256" key="3">
    <source>
        <dbReference type="ARBA" id="ARBA00022989"/>
    </source>
</evidence>
<keyword evidence="9" id="KW-1185">Reference proteome</keyword>
<keyword evidence="4 7" id="KW-0472">Membrane</keyword>
<dbReference type="EC" id="4.2.2.29" evidence="7"/>
<dbReference type="Gene3D" id="3.30.1490.480">
    <property type="entry name" value="Endolytic murein transglycosylase"/>
    <property type="match status" value="1"/>
</dbReference>
<comment type="catalytic activity">
    <reaction evidence="7">
        <text>a peptidoglycan chain = a peptidoglycan chain with N-acetyl-1,6-anhydromuramyl-[peptide] at the reducing end + a peptidoglycan chain with N-acetylglucosamine at the non-reducing end.</text>
        <dbReference type="EC" id="4.2.2.29"/>
    </reaction>
</comment>
<protein>
    <recommendedName>
        <fullName evidence="7">Endolytic murein transglycosylase</fullName>
        <ecNumber evidence="7">4.2.2.29</ecNumber>
    </recommendedName>
    <alternativeName>
        <fullName evidence="7">Peptidoglycan lytic transglycosylase</fullName>
    </alternativeName>
    <alternativeName>
        <fullName evidence="7">Peptidoglycan polymerization terminase</fullName>
    </alternativeName>
</protein>
<dbReference type="InterPro" id="IPR003770">
    <property type="entry name" value="MLTG-like"/>
</dbReference>
<comment type="similarity">
    <text evidence="7">Belongs to the transglycosylase MltG family.</text>
</comment>
<evidence type="ECO:0000256" key="5">
    <source>
        <dbReference type="ARBA" id="ARBA00023239"/>
    </source>
</evidence>
<keyword evidence="1 7" id="KW-1003">Cell membrane</keyword>
<comment type="subcellular location">
    <subcellularLocation>
        <location evidence="7">Cell membrane</location>
        <topology evidence="7">Single-pass membrane protein</topology>
    </subcellularLocation>
</comment>
<evidence type="ECO:0000256" key="1">
    <source>
        <dbReference type="ARBA" id="ARBA00022475"/>
    </source>
</evidence>
<evidence type="ECO:0000256" key="2">
    <source>
        <dbReference type="ARBA" id="ARBA00022692"/>
    </source>
</evidence>